<gene>
    <name evidence="5" type="ORF">g.7339</name>
</gene>
<reference evidence="5" key="1">
    <citation type="submission" date="2015-11" db="EMBL/GenBank/DDBJ databases">
        <title>De novo transcriptome assembly of four potential Pierce s Disease insect vectors from Arizona vineyards.</title>
        <authorList>
            <person name="Tassone E.E."/>
        </authorList>
    </citation>
    <scope>NUCLEOTIDE SEQUENCE</scope>
</reference>
<dbReference type="PIRSF" id="PIRSF010044">
    <property type="entry name" value="UCP010044"/>
    <property type="match status" value="1"/>
</dbReference>
<organism evidence="5">
    <name type="scientific">Homalodisca liturata</name>
    <dbReference type="NCBI Taxonomy" id="320908"/>
    <lineage>
        <taxon>Eukaryota</taxon>
        <taxon>Metazoa</taxon>
        <taxon>Ecdysozoa</taxon>
        <taxon>Arthropoda</taxon>
        <taxon>Hexapoda</taxon>
        <taxon>Insecta</taxon>
        <taxon>Pterygota</taxon>
        <taxon>Neoptera</taxon>
        <taxon>Paraneoptera</taxon>
        <taxon>Hemiptera</taxon>
        <taxon>Auchenorrhyncha</taxon>
        <taxon>Membracoidea</taxon>
        <taxon>Cicadellidae</taxon>
        <taxon>Cicadellinae</taxon>
        <taxon>Proconiini</taxon>
        <taxon>Homalodisca</taxon>
    </lineage>
</organism>
<dbReference type="SUPFAM" id="SSF159659">
    <property type="entry name" value="Cgl1923-like"/>
    <property type="match status" value="1"/>
</dbReference>
<dbReference type="GO" id="GO:0005829">
    <property type="term" value="C:cytosol"/>
    <property type="evidence" value="ECO:0007669"/>
    <property type="project" value="TreeGrafter"/>
</dbReference>
<name>A0A1B6IK02_9HEMI</name>
<comment type="similarity">
    <text evidence="3 4">Belongs to the PSMG2 family.</text>
</comment>
<dbReference type="AlphaFoldDB" id="A0A1B6IK02"/>
<evidence type="ECO:0000256" key="4">
    <source>
        <dbReference type="PIRNR" id="PIRNR010044"/>
    </source>
</evidence>
<dbReference type="InterPro" id="IPR016562">
    <property type="entry name" value="Proteasome_assmbl_chp_2_euk"/>
</dbReference>
<dbReference type="PANTHER" id="PTHR12970">
    <property type="entry name" value="PROTEASOME ASSEMBLY CHAPERONE 2"/>
    <property type="match status" value="1"/>
</dbReference>
<comment type="subunit">
    <text evidence="4">Forms a heterodimer with PSMG1.</text>
</comment>
<sequence length="258" mass="29450">MDVFESLNNFKNYTLIVPAISVSNVGQLAVDLLIHSSGAEKVGNLWHEAFIPLVGAHPYKDDSTELCTEFEVYQLTQHKVLFLQFRSPLWVSKEEEFLNHLVKWFEQLEADKVIILSSLYDYERNDNQIVEPHVRCCVCPLTQSLYQSVFRSLNCRYMEVKDDADKTGIMSPSMYLPGAGFTQNLHLKCIERKIPCVSFMKFCSDGDNTPEALDLARLVDGWLNVVPVPSGKEETKTFSQPPSWKYIFGGPSPRELYP</sequence>
<dbReference type="InterPro" id="IPR038389">
    <property type="entry name" value="PSMG2_sf"/>
</dbReference>
<proteinExistence type="inferred from homology"/>
<evidence type="ECO:0000256" key="3">
    <source>
        <dbReference type="ARBA" id="ARBA00025745"/>
    </source>
</evidence>
<protein>
    <recommendedName>
        <fullName evidence="1 4">Proteasome assembly chaperone 2</fullName>
    </recommendedName>
</protein>
<evidence type="ECO:0000313" key="5">
    <source>
        <dbReference type="EMBL" id="JAS87243.1"/>
    </source>
</evidence>
<dbReference type="PANTHER" id="PTHR12970:SF1">
    <property type="entry name" value="PROTEASOME ASSEMBLY CHAPERONE 2"/>
    <property type="match status" value="1"/>
</dbReference>
<dbReference type="GO" id="GO:0005634">
    <property type="term" value="C:nucleus"/>
    <property type="evidence" value="ECO:0007669"/>
    <property type="project" value="TreeGrafter"/>
</dbReference>
<comment type="function">
    <text evidence="4">Chaperone protein which promotes assembly of the 20S proteasome as part of a heterodimer with PSMG1.</text>
</comment>
<evidence type="ECO:0000256" key="2">
    <source>
        <dbReference type="ARBA" id="ARBA00023186"/>
    </source>
</evidence>
<evidence type="ECO:0000256" key="1">
    <source>
        <dbReference type="ARBA" id="ARBA00019186"/>
    </source>
</evidence>
<dbReference type="GO" id="GO:0043248">
    <property type="term" value="P:proteasome assembly"/>
    <property type="evidence" value="ECO:0007669"/>
    <property type="project" value="TreeGrafter"/>
</dbReference>
<dbReference type="InterPro" id="IPR019151">
    <property type="entry name" value="Proteasome_assmbl_chaperone_2"/>
</dbReference>
<keyword evidence="2 4" id="KW-0143">Chaperone</keyword>
<accession>A0A1B6IK02</accession>
<dbReference type="Pfam" id="PF09754">
    <property type="entry name" value="PAC2"/>
    <property type="match status" value="1"/>
</dbReference>
<dbReference type="Gene3D" id="3.40.50.10900">
    <property type="entry name" value="PAC-like subunit"/>
    <property type="match status" value="2"/>
</dbReference>
<dbReference type="EMBL" id="GECU01020463">
    <property type="protein sequence ID" value="JAS87243.1"/>
    <property type="molecule type" value="Transcribed_RNA"/>
</dbReference>